<protein>
    <recommendedName>
        <fullName evidence="3">Lipoprotein</fullName>
    </recommendedName>
</protein>
<comment type="caution">
    <text evidence="1">The sequence shown here is derived from an EMBL/GenBank/DDBJ whole genome shotgun (WGS) entry which is preliminary data.</text>
</comment>
<proteinExistence type="predicted"/>
<dbReference type="Pfam" id="PF10986">
    <property type="entry name" value="ZrgA"/>
    <property type="match status" value="1"/>
</dbReference>
<reference evidence="1 2" key="1">
    <citation type="journal article" date="2017" name="Antonie Van Leeuwenhoek">
        <title>Rhizobium rhizosphaerae sp. nov., a novel species isolated from rice rhizosphere.</title>
        <authorList>
            <person name="Zhao J.J."/>
            <person name="Zhang J."/>
            <person name="Zhang R.J."/>
            <person name="Zhang C.W."/>
            <person name="Yin H.Q."/>
            <person name="Zhang X.X."/>
        </authorList>
    </citation>
    <scope>NUCLEOTIDE SEQUENCE [LARGE SCALE GENOMIC DNA]</scope>
    <source>
        <strain evidence="1 2">E3</strain>
    </source>
</reference>
<dbReference type="AlphaFoldDB" id="K6YBA2"/>
<evidence type="ECO:0008006" key="3">
    <source>
        <dbReference type="Google" id="ProtNLM"/>
    </source>
</evidence>
<evidence type="ECO:0000313" key="1">
    <source>
        <dbReference type="EMBL" id="GAC13913.1"/>
    </source>
</evidence>
<dbReference type="PROSITE" id="PS51257">
    <property type="entry name" value="PROKAR_LIPOPROTEIN"/>
    <property type="match status" value="1"/>
</dbReference>
<evidence type="ECO:0000313" key="2">
    <source>
        <dbReference type="Proteomes" id="UP000006334"/>
    </source>
</evidence>
<gene>
    <name evidence="1" type="ORF">GLIP_1272</name>
</gene>
<accession>K6YBA2</accession>
<dbReference type="EMBL" id="BAEN01000025">
    <property type="protein sequence ID" value="GAC13913.1"/>
    <property type="molecule type" value="Genomic_DNA"/>
</dbReference>
<dbReference type="RefSeq" id="WP_008843730.1">
    <property type="nucleotide sequence ID" value="NZ_BAEN01000025.1"/>
</dbReference>
<dbReference type="Proteomes" id="UP000006334">
    <property type="component" value="Unassembled WGS sequence"/>
</dbReference>
<dbReference type="STRING" id="1127673.GLIP_1272"/>
<dbReference type="InterPro" id="IPR021253">
    <property type="entry name" value="ZrgA-like"/>
</dbReference>
<name>K6YBA2_9ALTE</name>
<dbReference type="OrthoDB" id="7066083at2"/>
<organism evidence="1 2">
    <name type="scientific">Aliiglaciecola lipolytica E3</name>
    <dbReference type="NCBI Taxonomy" id="1127673"/>
    <lineage>
        <taxon>Bacteria</taxon>
        <taxon>Pseudomonadati</taxon>
        <taxon>Pseudomonadota</taxon>
        <taxon>Gammaproteobacteria</taxon>
        <taxon>Alteromonadales</taxon>
        <taxon>Alteromonadaceae</taxon>
        <taxon>Aliiglaciecola</taxon>
    </lineage>
</organism>
<keyword evidence="2" id="KW-1185">Reference proteome</keyword>
<sequence>MKKYPQLPAYSLLVTLATLMTGCDDEVRNPLCSEHKTLHQQHLDSIATMVVKYTEDGQFTAQLNMPLATAPLEALAEVDKVIQLEAEQKCQSVAAQLDEQSNQSQGFYTFACGTDNKLTKVTVKVLENFPALEEVEVWVETPAVNKHFVLNRQCERPLFNL</sequence>